<feature type="compositionally biased region" description="Basic residues" evidence="1">
    <location>
        <begin position="62"/>
        <end position="72"/>
    </location>
</feature>
<dbReference type="EMBL" id="CADCTH010000231">
    <property type="protein sequence ID" value="CAA9245179.1"/>
    <property type="molecule type" value="Genomic_DNA"/>
</dbReference>
<evidence type="ECO:0000256" key="1">
    <source>
        <dbReference type="SAM" id="MobiDB-lite"/>
    </source>
</evidence>
<protein>
    <submittedName>
        <fullName evidence="2">Uncharacterized protein</fullName>
    </submittedName>
</protein>
<feature type="compositionally biased region" description="Low complexity" evidence="1">
    <location>
        <begin position="114"/>
        <end position="137"/>
    </location>
</feature>
<feature type="region of interest" description="Disordered" evidence="1">
    <location>
        <begin position="1"/>
        <end position="148"/>
    </location>
</feature>
<name>A0A6J4IAT4_9PSEU</name>
<feature type="non-terminal residue" evidence="2">
    <location>
        <position position="1"/>
    </location>
</feature>
<reference evidence="2" key="1">
    <citation type="submission" date="2020-02" db="EMBL/GenBank/DDBJ databases">
        <authorList>
            <person name="Meier V. D."/>
        </authorList>
    </citation>
    <scope>NUCLEOTIDE SEQUENCE</scope>
    <source>
        <strain evidence="2">AVDCRST_MAG54</strain>
    </source>
</reference>
<evidence type="ECO:0000313" key="2">
    <source>
        <dbReference type="EMBL" id="CAA9245179.1"/>
    </source>
</evidence>
<accession>A0A6J4IAT4</accession>
<feature type="compositionally biased region" description="Basic residues" evidence="1">
    <location>
        <begin position="138"/>
        <end position="148"/>
    </location>
</feature>
<proteinExistence type="predicted"/>
<organism evidence="2">
    <name type="scientific">uncultured Actinomycetospora sp</name>
    <dbReference type="NCBI Taxonomy" id="1135996"/>
    <lineage>
        <taxon>Bacteria</taxon>
        <taxon>Bacillati</taxon>
        <taxon>Actinomycetota</taxon>
        <taxon>Actinomycetes</taxon>
        <taxon>Pseudonocardiales</taxon>
        <taxon>Pseudonocardiaceae</taxon>
        <taxon>Actinomycetospora</taxon>
        <taxon>environmental samples</taxon>
    </lineage>
</organism>
<gene>
    <name evidence="2" type="ORF">AVDCRST_MAG54-1717</name>
</gene>
<dbReference type="AlphaFoldDB" id="A0A6J4IAT4"/>
<feature type="non-terminal residue" evidence="2">
    <location>
        <position position="148"/>
    </location>
</feature>
<sequence length="148" mass="15619">GHAREEHRRVGRRRRGVGGAGRRLALPPVGRGGDAHARRGRRLAGGRVAAAPQRRGLAAPALRHHDRPRRRARSDADAAGQGVAGGQRARRDPARADPGGLPDPHGRGGRARRGVAGAELRAGARDPAAQHRGAQPPARRRRAPPPPL</sequence>